<sequence length="383" mass="43575">MENEIQEIQQNIPDIMNVLANMTEFNYYVLIPFNDAESVQPLVTTNPYKLMDSLNELRGSGGKECPEDSLSAIQKALEISEPESYIFLFTDGNAKYVHQLWTIENLCRETRSQIVIFLTGSCSDRDPGGVGHIDVYYHIARSCSGTVFNIAAVNIRKAFKYIRNIVKTDYNRIVNHEPFAGYKEFNVVRVSNLKTGTYRATARSQGSAYVTFYMRNKLRFEYGFSPMFPNSLKETCLRPMPGRTNYILIALPEIENLKINEALLDFVGSNLTKRVMLYEHPTRKGCYTSSVLLEPGKAFRMTIIGKNITTYSDITGSTIIIQTQNQNIQAKYSSPTSEIIQPDTALIDYETNATLVCKVRGYPKPQIWWEDENRNTLKSEVSA</sequence>
<dbReference type="Gene3D" id="3.40.50.410">
    <property type="entry name" value="von Willebrand factor, type A domain"/>
    <property type="match status" value="1"/>
</dbReference>
<accession>A0A9N9N2S6</accession>
<dbReference type="InterPro" id="IPR036465">
    <property type="entry name" value="vWFA_dom_sf"/>
</dbReference>
<dbReference type="AlphaFoldDB" id="A0A9N9N2S6"/>
<keyword evidence="3" id="KW-0732">Signal</keyword>
<evidence type="ECO:0000259" key="4">
    <source>
        <dbReference type="Pfam" id="PF25106"/>
    </source>
</evidence>
<dbReference type="Gene3D" id="2.60.40.10">
    <property type="entry name" value="Immunoglobulins"/>
    <property type="match status" value="1"/>
</dbReference>
<dbReference type="Proteomes" id="UP001153714">
    <property type="component" value="Chromosome 1"/>
</dbReference>
<name>A0A9N9N2S6_9NEOP</name>
<dbReference type="InterPro" id="IPR036179">
    <property type="entry name" value="Ig-like_dom_sf"/>
</dbReference>
<feature type="domain" description="Hemicentin-1-like von Willebrand factor A" evidence="4">
    <location>
        <begin position="1"/>
        <end position="150"/>
    </location>
</feature>
<dbReference type="PANTHER" id="PTHR14905:SF7">
    <property type="entry name" value="VON WILLEBRAND FACTOR A DOMAIN-CONTAINING PROTEIN 7"/>
    <property type="match status" value="1"/>
</dbReference>
<evidence type="ECO:0000256" key="3">
    <source>
        <dbReference type="ARBA" id="ARBA00022729"/>
    </source>
</evidence>
<gene>
    <name evidence="5" type="ORF">DIATSA_LOCUS815</name>
</gene>
<dbReference type="SUPFAM" id="SSF53300">
    <property type="entry name" value="vWA-like"/>
    <property type="match status" value="1"/>
</dbReference>
<keyword evidence="2" id="KW-0964">Secreted</keyword>
<dbReference type="Pfam" id="PF25106">
    <property type="entry name" value="VWA_4"/>
    <property type="match status" value="1"/>
</dbReference>
<proteinExistence type="predicted"/>
<dbReference type="InterPro" id="IPR013783">
    <property type="entry name" value="Ig-like_fold"/>
</dbReference>
<evidence type="ECO:0000256" key="2">
    <source>
        <dbReference type="ARBA" id="ARBA00022525"/>
    </source>
</evidence>
<evidence type="ECO:0000313" key="6">
    <source>
        <dbReference type="Proteomes" id="UP001153714"/>
    </source>
</evidence>
<dbReference type="EMBL" id="OU893332">
    <property type="protein sequence ID" value="CAG9782571.1"/>
    <property type="molecule type" value="Genomic_DNA"/>
</dbReference>
<protein>
    <recommendedName>
        <fullName evidence="4">Hemicentin-1-like von Willebrand factor A domain-containing protein</fullName>
    </recommendedName>
</protein>
<evidence type="ECO:0000313" key="5">
    <source>
        <dbReference type="EMBL" id="CAG9782571.1"/>
    </source>
</evidence>
<dbReference type="InterPro" id="IPR052577">
    <property type="entry name" value="VWA7"/>
</dbReference>
<reference evidence="5" key="1">
    <citation type="submission" date="2021-12" db="EMBL/GenBank/DDBJ databases">
        <authorList>
            <person name="King R."/>
        </authorList>
    </citation>
    <scope>NUCLEOTIDE SEQUENCE</scope>
</reference>
<keyword evidence="6" id="KW-1185">Reference proteome</keyword>
<dbReference type="InterPro" id="IPR056861">
    <property type="entry name" value="HMCN1-like_VWA"/>
</dbReference>
<dbReference type="PANTHER" id="PTHR14905">
    <property type="entry name" value="NG37"/>
    <property type="match status" value="1"/>
</dbReference>
<dbReference type="GO" id="GO:0032991">
    <property type="term" value="C:protein-containing complex"/>
    <property type="evidence" value="ECO:0007669"/>
    <property type="project" value="UniProtKB-ARBA"/>
</dbReference>
<evidence type="ECO:0000256" key="1">
    <source>
        <dbReference type="ARBA" id="ARBA00004613"/>
    </source>
</evidence>
<comment type="subcellular location">
    <subcellularLocation>
        <location evidence="1">Secreted</location>
    </subcellularLocation>
</comment>
<reference evidence="5" key="2">
    <citation type="submission" date="2022-10" db="EMBL/GenBank/DDBJ databases">
        <authorList>
            <consortium name="ENA_rothamsted_submissions"/>
            <consortium name="culmorum"/>
            <person name="King R."/>
        </authorList>
    </citation>
    <scope>NUCLEOTIDE SEQUENCE</scope>
</reference>
<dbReference type="SUPFAM" id="SSF48726">
    <property type="entry name" value="Immunoglobulin"/>
    <property type="match status" value="1"/>
</dbReference>
<organism evidence="5 6">
    <name type="scientific">Diatraea saccharalis</name>
    <name type="common">sugarcane borer</name>
    <dbReference type="NCBI Taxonomy" id="40085"/>
    <lineage>
        <taxon>Eukaryota</taxon>
        <taxon>Metazoa</taxon>
        <taxon>Ecdysozoa</taxon>
        <taxon>Arthropoda</taxon>
        <taxon>Hexapoda</taxon>
        <taxon>Insecta</taxon>
        <taxon>Pterygota</taxon>
        <taxon>Neoptera</taxon>
        <taxon>Endopterygota</taxon>
        <taxon>Lepidoptera</taxon>
        <taxon>Glossata</taxon>
        <taxon>Ditrysia</taxon>
        <taxon>Pyraloidea</taxon>
        <taxon>Crambidae</taxon>
        <taxon>Crambinae</taxon>
        <taxon>Diatraea</taxon>
    </lineage>
</organism>
<dbReference type="OrthoDB" id="5985519at2759"/>